<feature type="region of interest" description="Disordered" evidence="1">
    <location>
        <begin position="1"/>
        <end position="46"/>
    </location>
</feature>
<reference evidence="2" key="1">
    <citation type="journal article" date="2015" name="Nature">
        <title>Complex archaea that bridge the gap between prokaryotes and eukaryotes.</title>
        <authorList>
            <person name="Spang A."/>
            <person name="Saw J.H."/>
            <person name="Jorgensen S.L."/>
            <person name="Zaremba-Niedzwiedzka K."/>
            <person name="Martijn J."/>
            <person name="Lind A.E."/>
            <person name="van Eijk R."/>
            <person name="Schleper C."/>
            <person name="Guy L."/>
            <person name="Ettema T.J."/>
        </authorList>
    </citation>
    <scope>NUCLEOTIDE SEQUENCE</scope>
</reference>
<dbReference type="AlphaFoldDB" id="A0A0F9TQD5"/>
<accession>A0A0F9TQD5</accession>
<name>A0A0F9TQD5_9ZZZZ</name>
<dbReference type="EMBL" id="LAZR01001070">
    <property type="protein sequence ID" value="KKN51281.1"/>
    <property type="molecule type" value="Genomic_DNA"/>
</dbReference>
<organism evidence="2">
    <name type="scientific">marine sediment metagenome</name>
    <dbReference type="NCBI Taxonomy" id="412755"/>
    <lineage>
        <taxon>unclassified sequences</taxon>
        <taxon>metagenomes</taxon>
        <taxon>ecological metagenomes</taxon>
    </lineage>
</organism>
<sequence>MADADNKGVLPRDANKNPVQAASRFDTEDGGPVRGSPGQPRRYSPMTLDGANVQELIVPGGSTHIMFQCQQLIRVGYNQNLSGGNRGNSYYVCQPLTDYELPVWNMPHIYFGRDGDSGNPVVQFMFKRLTNQKATTS</sequence>
<comment type="caution">
    <text evidence="2">The sequence shown here is derived from an EMBL/GenBank/DDBJ whole genome shotgun (WGS) entry which is preliminary data.</text>
</comment>
<proteinExistence type="predicted"/>
<evidence type="ECO:0000313" key="2">
    <source>
        <dbReference type="EMBL" id="KKN51281.1"/>
    </source>
</evidence>
<protein>
    <submittedName>
        <fullName evidence="2">Uncharacterized protein</fullName>
    </submittedName>
</protein>
<evidence type="ECO:0000256" key="1">
    <source>
        <dbReference type="SAM" id="MobiDB-lite"/>
    </source>
</evidence>
<gene>
    <name evidence="2" type="ORF">LCGC14_0624420</name>
</gene>